<accession>A0A521BRP8</accession>
<dbReference type="SMART" id="SM00382">
    <property type="entry name" value="AAA"/>
    <property type="match status" value="1"/>
</dbReference>
<feature type="domain" description="ABC transporter" evidence="6">
    <location>
        <begin position="28"/>
        <end position="250"/>
    </location>
</feature>
<name>A0A521BRP8_9ACTN</name>
<dbReference type="Proteomes" id="UP000317484">
    <property type="component" value="Unassembled WGS sequence"/>
</dbReference>
<evidence type="ECO:0000256" key="1">
    <source>
        <dbReference type="ARBA" id="ARBA00005417"/>
    </source>
</evidence>
<dbReference type="Gene3D" id="3.40.50.300">
    <property type="entry name" value="P-loop containing nucleotide triphosphate hydrolases"/>
    <property type="match status" value="1"/>
</dbReference>
<dbReference type="PROSITE" id="PS00211">
    <property type="entry name" value="ABC_TRANSPORTER_1"/>
    <property type="match status" value="1"/>
</dbReference>
<keyword evidence="8" id="KW-1185">Reference proteome</keyword>
<reference evidence="7 8" key="1">
    <citation type="submission" date="2017-05" db="EMBL/GenBank/DDBJ databases">
        <authorList>
            <person name="Varghese N."/>
            <person name="Submissions S."/>
        </authorList>
    </citation>
    <scope>NUCLEOTIDE SEQUENCE [LARGE SCALE GENOMIC DNA]</scope>
    <source>
        <strain evidence="7 8">DSM 46834</strain>
    </source>
</reference>
<dbReference type="GO" id="GO:0016887">
    <property type="term" value="F:ATP hydrolysis activity"/>
    <property type="evidence" value="ECO:0007669"/>
    <property type="project" value="InterPro"/>
</dbReference>
<proteinExistence type="inferred from homology"/>
<keyword evidence="3" id="KW-0547">Nucleotide-binding</keyword>
<keyword evidence="4 7" id="KW-0067">ATP-binding</keyword>
<organism evidence="7 8">
    <name type="scientific">Geodermatophilus aquaeductus</name>
    <dbReference type="NCBI Taxonomy" id="1564161"/>
    <lineage>
        <taxon>Bacteria</taxon>
        <taxon>Bacillati</taxon>
        <taxon>Actinomycetota</taxon>
        <taxon>Actinomycetes</taxon>
        <taxon>Geodermatophilales</taxon>
        <taxon>Geodermatophilaceae</taxon>
        <taxon>Geodermatophilus</taxon>
    </lineage>
</organism>
<dbReference type="InterPro" id="IPR017871">
    <property type="entry name" value="ABC_transporter-like_CS"/>
</dbReference>
<dbReference type="InterPro" id="IPR027417">
    <property type="entry name" value="P-loop_NTPase"/>
</dbReference>
<dbReference type="InterPro" id="IPR003439">
    <property type="entry name" value="ABC_transporter-like_ATP-bd"/>
</dbReference>
<dbReference type="EMBL" id="FXTJ01000001">
    <property type="protein sequence ID" value="SMO49847.1"/>
    <property type="molecule type" value="Genomic_DNA"/>
</dbReference>
<feature type="region of interest" description="Disordered" evidence="5">
    <location>
        <begin position="1"/>
        <end position="22"/>
    </location>
</feature>
<protein>
    <submittedName>
        <fullName evidence="7">ABC-2 type transport system ATP-binding protein</fullName>
    </submittedName>
</protein>
<dbReference type="AlphaFoldDB" id="A0A521BRP8"/>
<dbReference type="PANTHER" id="PTHR43335:SF4">
    <property type="entry name" value="ABC TRANSPORTER, ATP-BINDING PROTEIN"/>
    <property type="match status" value="1"/>
</dbReference>
<dbReference type="PROSITE" id="PS50893">
    <property type="entry name" value="ABC_TRANSPORTER_2"/>
    <property type="match status" value="1"/>
</dbReference>
<evidence type="ECO:0000256" key="5">
    <source>
        <dbReference type="SAM" id="MobiDB-lite"/>
    </source>
</evidence>
<keyword evidence="2" id="KW-0813">Transport</keyword>
<dbReference type="RefSeq" id="WP_142457140.1">
    <property type="nucleotide sequence ID" value="NZ_FXTJ01000001.1"/>
</dbReference>
<sequence>MTTAPETVGRPTGPAPTVPATPVAEPVVVTDRLTKRYGKRTVVDALSLEVRRGEVFGFLGPNGAGKTTTLRMLLGLVRPTSGSATVLGRPAGTSVAEVGALVEGPGLYPYLSGRDNLRVLARYAGVGAGRIDAVLDTVDLTDRAGDRFGTYSLGMKQRLGIAAALLKDPALVVLDEPTNGLDPAGISEVRGLLRRLAGEGRTVVLSSHLLGEVEHLCDRVAVVASGRLLVESTVEDLRGLGRLVVDARPLDTAAAVAVRLLGPDRVSVVDGALHLQTSPGETAAVNRALVLADVDVTGLRQEARTLEEVFLQLTDGDADLPPDAAPARRTRRGDR</sequence>
<evidence type="ECO:0000256" key="4">
    <source>
        <dbReference type="ARBA" id="ARBA00022840"/>
    </source>
</evidence>
<evidence type="ECO:0000313" key="8">
    <source>
        <dbReference type="Proteomes" id="UP000317484"/>
    </source>
</evidence>
<evidence type="ECO:0000256" key="2">
    <source>
        <dbReference type="ARBA" id="ARBA00022448"/>
    </source>
</evidence>
<evidence type="ECO:0000259" key="6">
    <source>
        <dbReference type="PROSITE" id="PS50893"/>
    </source>
</evidence>
<evidence type="ECO:0000256" key="3">
    <source>
        <dbReference type="ARBA" id="ARBA00022741"/>
    </source>
</evidence>
<dbReference type="GO" id="GO:0005524">
    <property type="term" value="F:ATP binding"/>
    <property type="evidence" value="ECO:0007669"/>
    <property type="project" value="UniProtKB-KW"/>
</dbReference>
<dbReference type="PANTHER" id="PTHR43335">
    <property type="entry name" value="ABC TRANSPORTER, ATP-BINDING PROTEIN"/>
    <property type="match status" value="1"/>
</dbReference>
<dbReference type="Pfam" id="PF00005">
    <property type="entry name" value="ABC_tran"/>
    <property type="match status" value="1"/>
</dbReference>
<evidence type="ECO:0000313" key="7">
    <source>
        <dbReference type="EMBL" id="SMO49847.1"/>
    </source>
</evidence>
<gene>
    <name evidence="7" type="ORF">SAMN06273567_101989</name>
</gene>
<dbReference type="InterPro" id="IPR003593">
    <property type="entry name" value="AAA+_ATPase"/>
</dbReference>
<dbReference type="CDD" id="cd03268">
    <property type="entry name" value="ABC_BcrA_bacitracin_resist"/>
    <property type="match status" value="1"/>
</dbReference>
<dbReference type="SUPFAM" id="SSF52540">
    <property type="entry name" value="P-loop containing nucleoside triphosphate hydrolases"/>
    <property type="match status" value="1"/>
</dbReference>
<comment type="similarity">
    <text evidence="1">Belongs to the ABC transporter superfamily.</text>
</comment>